<name>A0ACC1QDB8_9HYPO</name>
<evidence type="ECO:0000313" key="2">
    <source>
        <dbReference type="Proteomes" id="UP001148737"/>
    </source>
</evidence>
<evidence type="ECO:0000313" key="1">
    <source>
        <dbReference type="EMBL" id="KAJ3472385.1"/>
    </source>
</evidence>
<dbReference type="Proteomes" id="UP001148737">
    <property type="component" value="Unassembled WGS sequence"/>
</dbReference>
<protein>
    <submittedName>
        <fullName evidence="1">Uncharacterized protein</fullName>
    </submittedName>
</protein>
<keyword evidence="2" id="KW-1185">Reference proteome</keyword>
<comment type="caution">
    <text evidence="1">The sequence shown here is derived from an EMBL/GenBank/DDBJ whole genome shotgun (WGS) entry which is preliminary data.</text>
</comment>
<dbReference type="EMBL" id="JANAKD010003174">
    <property type="protein sequence ID" value="KAJ3472385.1"/>
    <property type="molecule type" value="Genomic_DNA"/>
</dbReference>
<sequence>MVGNRLHADYQVGDTVQLSPPRGEFVFDATKISPSAPVVLLSAGVGATPMLSILDSIRDTTPGAGSGGRPRDVTWAHGARSSDAVCYGRHVRQAAADADANLTAKVFLGSVAEGDVKGVDYDYTGRFDLGKLVADKVLPLERADAEYFICGPKDWMILVRDGLQANGVDTEKIHLELFATGGV</sequence>
<accession>A0ACC1QDB8</accession>
<organism evidence="1 2">
    <name type="scientific">Lecanicillium saksenae</name>
    <dbReference type="NCBI Taxonomy" id="468837"/>
    <lineage>
        <taxon>Eukaryota</taxon>
        <taxon>Fungi</taxon>
        <taxon>Dikarya</taxon>
        <taxon>Ascomycota</taxon>
        <taxon>Pezizomycotina</taxon>
        <taxon>Sordariomycetes</taxon>
        <taxon>Hypocreomycetidae</taxon>
        <taxon>Hypocreales</taxon>
        <taxon>Cordycipitaceae</taxon>
        <taxon>Lecanicillium</taxon>
    </lineage>
</organism>
<gene>
    <name evidence="1" type="ORF">NLG97_g11033</name>
</gene>
<proteinExistence type="predicted"/>
<reference evidence="1" key="1">
    <citation type="submission" date="2022-07" db="EMBL/GenBank/DDBJ databases">
        <title>Genome Sequence of Lecanicillium saksenae.</title>
        <authorList>
            <person name="Buettner E."/>
        </authorList>
    </citation>
    <scope>NUCLEOTIDE SEQUENCE</scope>
    <source>
        <strain evidence="1">VT-O1</strain>
    </source>
</reference>